<dbReference type="InterPro" id="IPR001310">
    <property type="entry name" value="Histidine_triad_HIT"/>
</dbReference>
<dbReference type="SUPFAM" id="SSF54197">
    <property type="entry name" value="HIT-like"/>
    <property type="match status" value="1"/>
</dbReference>
<protein>
    <submittedName>
        <fullName evidence="2">HIT family hydrolase, diadenosine tetraphosphate hydrolase</fullName>
    </submittedName>
</protein>
<name>A0A2P2CFC3_9ZZZZ</name>
<organism evidence="2">
    <name type="scientific">metagenome</name>
    <dbReference type="NCBI Taxonomy" id="256318"/>
    <lineage>
        <taxon>unclassified sequences</taxon>
        <taxon>metagenomes</taxon>
    </lineage>
</organism>
<dbReference type="PANTHER" id="PTHR23089">
    <property type="entry name" value="HISTIDINE TRIAD HIT PROTEIN"/>
    <property type="match status" value="1"/>
</dbReference>
<feature type="domain" description="HIT" evidence="1">
    <location>
        <begin position="13"/>
        <end position="118"/>
    </location>
</feature>
<accession>A0A2P2CFC3</accession>
<dbReference type="InterPro" id="IPR036265">
    <property type="entry name" value="HIT-like_sf"/>
</dbReference>
<sequence length="118" mass="13174">MTTMGETYDGDDFYCDVAIPRAVPLEVVHEDELVLAYHHTRPFWEVHVVVVPKRHIASFTTVSAQDEADVRALLAVVQRIARQVEVEHGAAAVLTNLGLYQDSKHLHVHVHSGPERGT</sequence>
<dbReference type="GO" id="GO:0016787">
    <property type="term" value="F:hydrolase activity"/>
    <property type="evidence" value="ECO:0007669"/>
    <property type="project" value="UniProtKB-KW"/>
</dbReference>
<gene>
    <name evidence="2" type="ORF">NOCA1220008</name>
</gene>
<evidence type="ECO:0000313" key="2">
    <source>
        <dbReference type="EMBL" id="CUR60684.1"/>
    </source>
</evidence>
<evidence type="ECO:0000259" key="1">
    <source>
        <dbReference type="PROSITE" id="PS51084"/>
    </source>
</evidence>
<dbReference type="AlphaFoldDB" id="A0A2P2CFC3"/>
<dbReference type="InterPro" id="IPR011146">
    <property type="entry name" value="HIT-like"/>
</dbReference>
<dbReference type="Pfam" id="PF01230">
    <property type="entry name" value="HIT"/>
    <property type="match status" value="1"/>
</dbReference>
<dbReference type="Gene3D" id="3.30.428.10">
    <property type="entry name" value="HIT-like"/>
    <property type="match status" value="1"/>
</dbReference>
<dbReference type="PROSITE" id="PS51084">
    <property type="entry name" value="HIT_2"/>
    <property type="match status" value="1"/>
</dbReference>
<keyword evidence="2" id="KW-0378">Hydrolase</keyword>
<dbReference type="EMBL" id="CZKB01000015">
    <property type="protein sequence ID" value="CUR60684.1"/>
    <property type="molecule type" value="Genomic_DNA"/>
</dbReference>
<reference evidence="2" key="1">
    <citation type="submission" date="2015-08" db="EMBL/GenBank/DDBJ databases">
        <authorList>
            <person name="Babu N.S."/>
            <person name="Beckwith C.J."/>
            <person name="Beseler K.G."/>
            <person name="Brison A."/>
            <person name="Carone J.V."/>
            <person name="Caskin T.P."/>
            <person name="Diamond M."/>
            <person name="Durham M.E."/>
            <person name="Foxe J.M."/>
            <person name="Go M."/>
            <person name="Henderson B.A."/>
            <person name="Jones I.B."/>
            <person name="McGettigan J.A."/>
            <person name="Micheletti S.J."/>
            <person name="Nasrallah M.E."/>
            <person name="Ortiz D."/>
            <person name="Piller C.R."/>
            <person name="Privatt S.R."/>
            <person name="Schneider S.L."/>
            <person name="Sharp S."/>
            <person name="Smith T.C."/>
            <person name="Stanton J.D."/>
            <person name="Ullery H.E."/>
            <person name="Wilson R.J."/>
            <person name="Serrano M.G."/>
            <person name="Buck G."/>
            <person name="Lee V."/>
            <person name="Wang Y."/>
            <person name="Carvalho R."/>
            <person name="Voegtly L."/>
            <person name="Shi R."/>
            <person name="Duckworth R."/>
            <person name="Johnson A."/>
            <person name="Loviza R."/>
            <person name="Walstead R."/>
            <person name="Shah Z."/>
            <person name="Kiflezghi M."/>
            <person name="Wade K."/>
            <person name="Ball S.L."/>
            <person name="Bradley K.W."/>
            <person name="Asai D.J."/>
            <person name="Bowman C.A."/>
            <person name="Russell D.A."/>
            <person name="Pope W.H."/>
            <person name="Jacobs-Sera D."/>
            <person name="Hendrix R.W."/>
            <person name="Hatfull G.F."/>
        </authorList>
    </citation>
    <scope>NUCLEOTIDE SEQUENCE</scope>
</reference>
<proteinExistence type="predicted"/>